<reference evidence="2" key="1">
    <citation type="journal article" date="2022" name="bioRxiv">
        <title>Sequencing and chromosome-scale assembly of the giantPleurodeles waltlgenome.</title>
        <authorList>
            <person name="Brown T."/>
            <person name="Elewa A."/>
            <person name="Iarovenko S."/>
            <person name="Subramanian E."/>
            <person name="Araus A.J."/>
            <person name="Petzold A."/>
            <person name="Susuki M."/>
            <person name="Suzuki K.-i.T."/>
            <person name="Hayashi T."/>
            <person name="Toyoda A."/>
            <person name="Oliveira C."/>
            <person name="Osipova E."/>
            <person name="Leigh N.D."/>
            <person name="Simon A."/>
            <person name="Yun M.H."/>
        </authorList>
    </citation>
    <scope>NUCLEOTIDE SEQUENCE</scope>
    <source>
        <strain evidence="2">20211129_DDA</strain>
        <tissue evidence="2">Liver</tissue>
    </source>
</reference>
<dbReference type="AlphaFoldDB" id="A0AAV7MPQ0"/>
<name>A0AAV7MPQ0_PLEWA</name>
<proteinExistence type="predicted"/>
<dbReference type="InterPro" id="IPR004244">
    <property type="entry name" value="Transposase_22"/>
</dbReference>
<evidence type="ECO:0000313" key="2">
    <source>
        <dbReference type="EMBL" id="KAJ1105119.1"/>
    </source>
</evidence>
<dbReference type="EMBL" id="JANPWB010000013">
    <property type="protein sequence ID" value="KAJ1105119.1"/>
    <property type="molecule type" value="Genomic_DNA"/>
</dbReference>
<evidence type="ECO:0000256" key="1">
    <source>
        <dbReference type="SAM" id="Coils"/>
    </source>
</evidence>
<accession>A0AAV7MPQ0</accession>
<gene>
    <name evidence="2" type="ORF">NDU88_002527</name>
</gene>
<dbReference type="PANTHER" id="PTHR11505">
    <property type="entry name" value="L1 TRANSPOSABLE ELEMENT-RELATED"/>
    <property type="match status" value="1"/>
</dbReference>
<keyword evidence="1" id="KW-0175">Coiled coil</keyword>
<organism evidence="2 3">
    <name type="scientific">Pleurodeles waltl</name>
    <name type="common">Iberian ribbed newt</name>
    <dbReference type="NCBI Taxonomy" id="8319"/>
    <lineage>
        <taxon>Eukaryota</taxon>
        <taxon>Metazoa</taxon>
        <taxon>Chordata</taxon>
        <taxon>Craniata</taxon>
        <taxon>Vertebrata</taxon>
        <taxon>Euteleostomi</taxon>
        <taxon>Amphibia</taxon>
        <taxon>Batrachia</taxon>
        <taxon>Caudata</taxon>
        <taxon>Salamandroidea</taxon>
        <taxon>Salamandridae</taxon>
        <taxon>Pleurodelinae</taxon>
        <taxon>Pleurodeles</taxon>
    </lineage>
</organism>
<protein>
    <submittedName>
        <fullName evidence="2">Uncharacterized protein</fullName>
    </submittedName>
</protein>
<dbReference type="Proteomes" id="UP001066276">
    <property type="component" value="Chromosome 9"/>
</dbReference>
<sequence>MLGQVLEELRAIKLSQKEARKENQQLKQLNANLTLLSIGVTQVEQSVSHLEDAKNRQVSARSQIQAEPEELQLKLDEQENRSRRSNLRFTGVPEETETALSVTKVIFDLIYKCILPKKAGTKDDLSIMPAHRVPAKRITNFKYPFTILVIFVDYRIKEQILSKAKGAKKFNFDNSFSFWIFSDMLVSAAR</sequence>
<evidence type="ECO:0000313" key="3">
    <source>
        <dbReference type="Proteomes" id="UP001066276"/>
    </source>
</evidence>
<comment type="caution">
    <text evidence="2">The sequence shown here is derived from an EMBL/GenBank/DDBJ whole genome shotgun (WGS) entry which is preliminary data.</text>
</comment>
<dbReference type="Gene3D" id="3.30.70.1820">
    <property type="entry name" value="L1 transposable element, RRM domain"/>
    <property type="match status" value="1"/>
</dbReference>
<feature type="coiled-coil region" evidence="1">
    <location>
        <begin position="9"/>
        <end position="36"/>
    </location>
</feature>
<keyword evidence="3" id="KW-1185">Reference proteome</keyword>